<accession>A0A9W6RST3</accession>
<dbReference type="RefSeq" id="WP_285636937.1">
    <property type="nucleotide sequence ID" value="NZ_BSTJ01000023.1"/>
</dbReference>
<organism evidence="2 3">
    <name type="scientific">Actinoallomurus iriomotensis</name>
    <dbReference type="NCBI Taxonomy" id="478107"/>
    <lineage>
        <taxon>Bacteria</taxon>
        <taxon>Bacillati</taxon>
        <taxon>Actinomycetota</taxon>
        <taxon>Actinomycetes</taxon>
        <taxon>Streptosporangiales</taxon>
        <taxon>Thermomonosporaceae</taxon>
        <taxon>Actinoallomurus</taxon>
    </lineage>
</organism>
<feature type="region of interest" description="Disordered" evidence="1">
    <location>
        <begin position="198"/>
        <end position="256"/>
    </location>
</feature>
<sequence length="256" mass="27260">MTTNPTDQPQAAEGTPMSTWMSDATVAALQEKYVELVVAAKEYDELIVEARKAVVDAEQQLRMRQELAAGARKEIEETKILLAIAQGRAPRPAPAAVHADDMRLLFGSLRLAGPPDNPIRDDYAEHAALMRQVMAAALDIADRADKAAALAPRRRSTPDRRNPDGSTIVTAKRTCNGCGSELGDATEAELNASYEGRELPDVRDECPRCNGTAQQPVTGNGDVPIADQPHQPDAAPAAAAETFTDPVSPAEGGEGQ</sequence>
<feature type="region of interest" description="Disordered" evidence="1">
    <location>
        <begin position="148"/>
        <end position="168"/>
    </location>
</feature>
<feature type="compositionally biased region" description="Low complexity" evidence="1">
    <location>
        <begin position="226"/>
        <end position="240"/>
    </location>
</feature>
<proteinExistence type="predicted"/>
<evidence type="ECO:0000313" key="2">
    <source>
        <dbReference type="EMBL" id="GLY81881.1"/>
    </source>
</evidence>
<evidence type="ECO:0000313" key="3">
    <source>
        <dbReference type="Proteomes" id="UP001165135"/>
    </source>
</evidence>
<comment type="caution">
    <text evidence="2">The sequence shown here is derived from an EMBL/GenBank/DDBJ whole genome shotgun (WGS) entry which is preliminary data.</text>
</comment>
<evidence type="ECO:0000256" key="1">
    <source>
        <dbReference type="SAM" id="MobiDB-lite"/>
    </source>
</evidence>
<dbReference type="Proteomes" id="UP001165135">
    <property type="component" value="Unassembled WGS sequence"/>
</dbReference>
<reference evidence="2" key="1">
    <citation type="submission" date="2023-03" db="EMBL/GenBank/DDBJ databases">
        <title>Actinoallomurus iriomotensis NBRC 103681.</title>
        <authorList>
            <person name="Ichikawa N."/>
            <person name="Sato H."/>
            <person name="Tonouchi N."/>
        </authorList>
    </citation>
    <scope>NUCLEOTIDE SEQUENCE</scope>
    <source>
        <strain evidence="2">NBRC 103681</strain>
    </source>
</reference>
<protein>
    <submittedName>
        <fullName evidence="2">Uncharacterized protein</fullName>
    </submittedName>
</protein>
<dbReference type="EMBL" id="BSTJ01000023">
    <property type="protein sequence ID" value="GLY81881.1"/>
    <property type="molecule type" value="Genomic_DNA"/>
</dbReference>
<name>A0A9W6RST3_9ACTN</name>
<gene>
    <name evidence="2" type="ORF">Airi01_101480</name>
</gene>
<dbReference type="AlphaFoldDB" id="A0A9W6RST3"/>
<feature type="compositionally biased region" description="Basic and acidic residues" evidence="1">
    <location>
        <begin position="198"/>
        <end position="207"/>
    </location>
</feature>